<dbReference type="Gene3D" id="2.40.50.140">
    <property type="entry name" value="Nucleic acid-binding proteins"/>
    <property type="match status" value="1"/>
</dbReference>
<sequence length="490" mass="52131">MVRYLFKLWLAVSVAVAACFAQSEPVPALPTGAPVSVEPILKVVAGKKSVMVIPVREAIDEPVLYILRRGLKEAIEQKMDVVVLDMDTPGGSLGTTFEILEALEKFSGQTVTFVNKDAISAGAFIAAATHEIHFAPNGVIGAAAPVSGGGQDIDKTMKAKVVSYLKARIRSISEGKGYRGEVISAMIDESSEFKIGDRVLKKKDELLSLTAKEANEQFGEPAQALLAAGISKDIEELLTKKFGTDGYAVKRLEVTWSEKLAQYLNAIKPILLGLGLLAVFIEFKTPGFGVFGIVGGFLLGIVFLSSYAAGLSGHEPILMFAVGVVLLALELFLFPGVVFVALTGVVLMLGSLVWAMADLWPNEPVSIAWSADAFVQPMMSLGFGVVIAVALGAALLRFMPRGWFWDRMIISAAIDGAAQISGSSVEAGGRVRAMVGRSGVAATDLRPGGQVEIDGERFEARVDVGSVRAGARIVVRGRTDFSLIVEEERA</sequence>
<feature type="domain" description="NfeD integral membrane" evidence="8">
    <location>
        <begin position="267"/>
        <end position="395"/>
    </location>
</feature>
<dbReference type="EMBL" id="CP023344">
    <property type="protein sequence ID" value="ATC64253.1"/>
    <property type="molecule type" value="Genomic_DNA"/>
</dbReference>
<dbReference type="Pfam" id="PF25145">
    <property type="entry name" value="NfeD1b_N"/>
    <property type="match status" value="1"/>
</dbReference>
<keyword evidence="4 5" id="KW-0472">Membrane</keyword>
<feature type="transmembrane region" description="Helical" evidence="5">
    <location>
        <begin position="260"/>
        <end position="281"/>
    </location>
</feature>
<evidence type="ECO:0000256" key="4">
    <source>
        <dbReference type="ARBA" id="ARBA00023136"/>
    </source>
</evidence>
<dbReference type="SUPFAM" id="SSF52096">
    <property type="entry name" value="ClpP/crotonase"/>
    <property type="match status" value="1"/>
</dbReference>
<evidence type="ECO:0000256" key="6">
    <source>
        <dbReference type="SAM" id="SignalP"/>
    </source>
</evidence>
<evidence type="ECO:0000256" key="2">
    <source>
        <dbReference type="ARBA" id="ARBA00022692"/>
    </source>
</evidence>
<dbReference type="PANTHER" id="PTHR33507">
    <property type="entry name" value="INNER MEMBRANE PROTEIN YBBJ"/>
    <property type="match status" value="1"/>
</dbReference>
<keyword evidence="11" id="KW-1185">Reference proteome</keyword>
<feature type="chain" id="PRO_5013171671" evidence="6">
    <location>
        <begin position="18"/>
        <end position="490"/>
    </location>
</feature>
<feature type="domain" description="NfeD1b N-terminal" evidence="9">
    <location>
        <begin position="50"/>
        <end position="240"/>
    </location>
</feature>
<dbReference type="InterPro" id="IPR002810">
    <property type="entry name" value="NfeD-like_C"/>
</dbReference>
<proteinExistence type="predicted"/>
<dbReference type="PANTHER" id="PTHR33507:SF3">
    <property type="entry name" value="INNER MEMBRANE PROTEIN YBBJ"/>
    <property type="match status" value="1"/>
</dbReference>
<reference evidence="10 11" key="1">
    <citation type="submission" date="2017-09" db="EMBL/GenBank/DDBJ databases">
        <title>Complete genome sequence of Verrucomicrobial strain HZ-65, isolated from freshwater.</title>
        <authorList>
            <person name="Choi A."/>
        </authorList>
    </citation>
    <scope>NUCLEOTIDE SEQUENCE [LARGE SCALE GENOMIC DNA]</scope>
    <source>
        <strain evidence="10 11">HZ-65</strain>
    </source>
</reference>
<protein>
    <submittedName>
        <fullName evidence="10">Uncharacterized protein</fullName>
    </submittedName>
</protein>
<dbReference type="PROSITE" id="PS51257">
    <property type="entry name" value="PROKAR_LIPOPROTEIN"/>
    <property type="match status" value="1"/>
</dbReference>
<dbReference type="RefSeq" id="WP_096055885.1">
    <property type="nucleotide sequence ID" value="NZ_CP023344.1"/>
</dbReference>
<dbReference type="OrthoDB" id="9806253at2"/>
<evidence type="ECO:0000256" key="3">
    <source>
        <dbReference type="ARBA" id="ARBA00022989"/>
    </source>
</evidence>
<dbReference type="InterPro" id="IPR029045">
    <property type="entry name" value="ClpP/crotonase-like_dom_sf"/>
</dbReference>
<accession>A0A290Q758</accession>
<dbReference type="CDD" id="cd07021">
    <property type="entry name" value="Clp_protease_NfeD_like"/>
    <property type="match status" value="1"/>
</dbReference>
<feature type="transmembrane region" description="Helical" evidence="5">
    <location>
        <begin position="316"/>
        <end position="333"/>
    </location>
</feature>
<keyword evidence="2 5" id="KW-0812">Transmembrane</keyword>
<keyword evidence="6" id="KW-0732">Signal</keyword>
<evidence type="ECO:0000313" key="11">
    <source>
        <dbReference type="Proteomes" id="UP000217265"/>
    </source>
</evidence>
<dbReference type="Pfam" id="PF01957">
    <property type="entry name" value="NfeD"/>
    <property type="match status" value="1"/>
</dbReference>
<evidence type="ECO:0000313" key="10">
    <source>
        <dbReference type="EMBL" id="ATC64253.1"/>
    </source>
</evidence>
<feature type="signal peptide" evidence="6">
    <location>
        <begin position="1"/>
        <end position="17"/>
    </location>
</feature>
<dbReference type="KEGG" id="vbh:CMV30_09965"/>
<organism evidence="10 11">
    <name type="scientific">Nibricoccus aquaticus</name>
    <dbReference type="NCBI Taxonomy" id="2576891"/>
    <lineage>
        <taxon>Bacteria</taxon>
        <taxon>Pseudomonadati</taxon>
        <taxon>Verrucomicrobiota</taxon>
        <taxon>Opitutia</taxon>
        <taxon>Opitutales</taxon>
        <taxon>Opitutaceae</taxon>
        <taxon>Nibricoccus</taxon>
    </lineage>
</organism>
<feature type="transmembrane region" description="Helical" evidence="5">
    <location>
        <begin position="288"/>
        <end position="310"/>
    </location>
</feature>
<gene>
    <name evidence="10" type="ORF">CMV30_09965</name>
</gene>
<evidence type="ECO:0000256" key="1">
    <source>
        <dbReference type="ARBA" id="ARBA00004141"/>
    </source>
</evidence>
<feature type="transmembrane region" description="Helical" evidence="5">
    <location>
        <begin position="338"/>
        <end position="357"/>
    </location>
</feature>
<evidence type="ECO:0000259" key="7">
    <source>
        <dbReference type="Pfam" id="PF01957"/>
    </source>
</evidence>
<evidence type="ECO:0000259" key="8">
    <source>
        <dbReference type="Pfam" id="PF24961"/>
    </source>
</evidence>
<dbReference type="GO" id="GO:0005886">
    <property type="term" value="C:plasma membrane"/>
    <property type="evidence" value="ECO:0007669"/>
    <property type="project" value="TreeGrafter"/>
</dbReference>
<dbReference type="InterPro" id="IPR056738">
    <property type="entry name" value="NfeD1b_N"/>
</dbReference>
<evidence type="ECO:0000259" key="9">
    <source>
        <dbReference type="Pfam" id="PF25145"/>
    </source>
</evidence>
<dbReference type="InterPro" id="IPR012340">
    <property type="entry name" value="NA-bd_OB-fold"/>
</dbReference>
<name>A0A290Q758_9BACT</name>
<keyword evidence="3 5" id="KW-1133">Transmembrane helix</keyword>
<dbReference type="AlphaFoldDB" id="A0A290Q758"/>
<dbReference type="Pfam" id="PF24961">
    <property type="entry name" value="NfeD_membrane"/>
    <property type="match status" value="1"/>
</dbReference>
<evidence type="ECO:0000256" key="5">
    <source>
        <dbReference type="SAM" id="Phobius"/>
    </source>
</evidence>
<dbReference type="Proteomes" id="UP000217265">
    <property type="component" value="Chromosome"/>
</dbReference>
<feature type="domain" description="NfeD-like C-terminal" evidence="7">
    <location>
        <begin position="432"/>
        <end position="486"/>
    </location>
</feature>
<dbReference type="Gene3D" id="3.90.226.10">
    <property type="entry name" value="2-enoyl-CoA Hydratase, Chain A, domain 1"/>
    <property type="match status" value="1"/>
</dbReference>
<comment type="subcellular location">
    <subcellularLocation>
        <location evidence="1">Membrane</location>
        <topology evidence="1">Multi-pass membrane protein</topology>
    </subcellularLocation>
</comment>
<dbReference type="InterPro" id="IPR052165">
    <property type="entry name" value="Membrane_assoc_protease"/>
</dbReference>
<feature type="transmembrane region" description="Helical" evidence="5">
    <location>
        <begin position="377"/>
        <end position="398"/>
    </location>
</feature>
<dbReference type="InterPro" id="IPR056739">
    <property type="entry name" value="NfeD_membrane"/>
</dbReference>